<dbReference type="Proteomes" id="UP000188342">
    <property type="component" value="Unassembled WGS sequence"/>
</dbReference>
<feature type="region of interest" description="Disordered" evidence="1">
    <location>
        <begin position="23"/>
        <end position="58"/>
    </location>
</feature>
<evidence type="ECO:0000313" key="3">
    <source>
        <dbReference type="Proteomes" id="UP000188342"/>
    </source>
</evidence>
<proteinExistence type="predicted"/>
<evidence type="ECO:0000256" key="1">
    <source>
        <dbReference type="SAM" id="MobiDB-lite"/>
    </source>
</evidence>
<name>A0A1R4ITZ2_9ACTN</name>
<keyword evidence="3" id="KW-1185">Reference proteome</keyword>
<sequence length="58" mass="6378">MQEWGHRNSWACGLVGPSGGVPGMGASTWNRRPAKLWPVNPGRRTRARTVNDAAGRHR</sequence>
<accession>A0A1R4ITZ2</accession>
<reference evidence="2 3" key="1">
    <citation type="submission" date="2017-02" db="EMBL/GenBank/DDBJ databases">
        <authorList>
            <person name="Peterson S.W."/>
        </authorList>
    </citation>
    <scope>NUCLEOTIDE SEQUENCE [LARGE SCALE GENOMIC DNA]</scope>
    <source>
        <strain evidence="2 3">LSP_Lj1</strain>
    </source>
</reference>
<gene>
    <name evidence="2" type="ORF">FM114_03685</name>
</gene>
<organism evidence="2 3">
    <name type="scientific">Luteococcus japonicus LSP_Lj1</name>
    <dbReference type="NCBI Taxonomy" id="1255658"/>
    <lineage>
        <taxon>Bacteria</taxon>
        <taxon>Bacillati</taxon>
        <taxon>Actinomycetota</taxon>
        <taxon>Actinomycetes</taxon>
        <taxon>Propionibacteriales</taxon>
        <taxon>Propionibacteriaceae</taxon>
        <taxon>Luteococcus</taxon>
    </lineage>
</organism>
<dbReference type="AlphaFoldDB" id="A0A1R4ITZ2"/>
<dbReference type="STRING" id="1255658.FM114_03685"/>
<evidence type="ECO:0000313" key="2">
    <source>
        <dbReference type="EMBL" id="SJN23312.1"/>
    </source>
</evidence>
<protein>
    <submittedName>
        <fullName evidence="2">Uncharacterized protein</fullName>
    </submittedName>
</protein>
<dbReference type="EMBL" id="FUKQ01000012">
    <property type="protein sequence ID" value="SJN23312.1"/>
    <property type="molecule type" value="Genomic_DNA"/>
</dbReference>